<organism evidence="2 3">
    <name type="scientific">Halosaccharopolyspora lacisalsi</name>
    <dbReference type="NCBI Taxonomy" id="1000566"/>
    <lineage>
        <taxon>Bacteria</taxon>
        <taxon>Bacillati</taxon>
        <taxon>Actinomycetota</taxon>
        <taxon>Actinomycetes</taxon>
        <taxon>Pseudonocardiales</taxon>
        <taxon>Pseudonocardiaceae</taxon>
        <taxon>Halosaccharopolyspora</taxon>
    </lineage>
</organism>
<evidence type="ECO:0000256" key="1">
    <source>
        <dbReference type="SAM" id="MobiDB-lite"/>
    </source>
</evidence>
<proteinExistence type="predicted"/>
<keyword evidence="3" id="KW-1185">Reference proteome</keyword>
<feature type="region of interest" description="Disordered" evidence="1">
    <location>
        <begin position="82"/>
        <end position="104"/>
    </location>
</feature>
<protein>
    <recommendedName>
        <fullName evidence="4">Excreted virulence factor EspC, type VII ESX diderm</fullName>
    </recommendedName>
</protein>
<name>A0A839DQS3_9PSEU</name>
<evidence type="ECO:0000313" key="3">
    <source>
        <dbReference type="Proteomes" id="UP000569329"/>
    </source>
</evidence>
<comment type="caution">
    <text evidence="2">The sequence shown here is derived from an EMBL/GenBank/DDBJ whole genome shotgun (WGS) entry which is preliminary data.</text>
</comment>
<evidence type="ECO:0000313" key="2">
    <source>
        <dbReference type="EMBL" id="MBA8823310.1"/>
    </source>
</evidence>
<accession>A0A839DQS3</accession>
<dbReference type="GO" id="GO:0009306">
    <property type="term" value="P:protein secretion"/>
    <property type="evidence" value="ECO:0007669"/>
    <property type="project" value="InterPro"/>
</dbReference>
<dbReference type="Proteomes" id="UP000569329">
    <property type="component" value="Unassembled WGS sequence"/>
</dbReference>
<dbReference type="InterPro" id="IPR022536">
    <property type="entry name" value="EspC"/>
</dbReference>
<dbReference type="EMBL" id="JACGWZ010000001">
    <property type="protein sequence ID" value="MBA8823310.1"/>
    <property type="molecule type" value="Genomic_DNA"/>
</dbReference>
<gene>
    <name evidence="2" type="ORF">FHX42_000639</name>
</gene>
<dbReference type="AlphaFoldDB" id="A0A839DQS3"/>
<evidence type="ECO:0008006" key="4">
    <source>
        <dbReference type="Google" id="ProtNLM"/>
    </source>
</evidence>
<dbReference type="RefSeq" id="WP_182542642.1">
    <property type="nucleotide sequence ID" value="NZ_JACGWZ010000001.1"/>
</dbReference>
<reference evidence="2 3" key="1">
    <citation type="submission" date="2020-07" db="EMBL/GenBank/DDBJ databases">
        <title>Sequencing the genomes of 1000 actinobacteria strains.</title>
        <authorList>
            <person name="Klenk H.-P."/>
        </authorList>
    </citation>
    <scope>NUCLEOTIDE SEQUENCE [LARGE SCALE GENOMIC DNA]</scope>
    <source>
        <strain evidence="2 3">DSM 45975</strain>
    </source>
</reference>
<dbReference type="Pfam" id="PF10824">
    <property type="entry name" value="T7SS_ESX_EspC"/>
    <property type="match status" value="1"/>
</dbReference>
<sequence>MGDGEGFETSTEELRGHAKKLRALADRLDTAVGAAEQVTMSTEAYGKICAFFVPIVQGVSRPGVDALSRASEAMNDTASNVRRAASTYDETESGNDALLREIEP</sequence>